<sequence>MANAPVTAGHHTIVPHGRFVWFSSVSNLYIQLIGRLPIPARSSSSPRTLNRQDTRCWRLLDIISLDFECDGKAMCIGYLQK</sequence>
<dbReference type="VEuPathDB" id="FungiDB:JI435_439960"/>
<proteinExistence type="predicted"/>
<evidence type="ECO:0000313" key="2">
    <source>
        <dbReference type="Proteomes" id="UP000001055"/>
    </source>
</evidence>
<dbReference type="RefSeq" id="XP_001795335.1">
    <property type="nucleotide sequence ID" value="XM_001795283.1"/>
</dbReference>
<gene>
    <name evidence="1" type="ORF">SNOG_04922</name>
</gene>
<protein>
    <submittedName>
        <fullName evidence="1">Uncharacterized protein</fullName>
    </submittedName>
</protein>
<dbReference type="EMBL" id="CH445331">
    <property type="protein sequence ID" value="EAT87313.1"/>
    <property type="molecule type" value="Genomic_DNA"/>
</dbReference>
<reference evidence="2" key="1">
    <citation type="journal article" date="2007" name="Plant Cell">
        <title>Dothideomycete-plant interactions illuminated by genome sequencing and EST analysis of the wheat pathogen Stagonospora nodorum.</title>
        <authorList>
            <person name="Hane J.K."/>
            <person name="Lowe R.G."/>
            <person name="Solomon P.S."/>
            <person name="Tan K.C."/>
            <person name="Schoch C.L."/>
            <person name="Spatafora J.W."/>
            <person name="Crous P.W."/>
            <person name="Kodira C."/>
            <person name="Birren B.W."/>
            <person name="Galagan J.E."/>
            <person name="Torriani S.F."/>
            <person name="McDonald B.A."/>
            <person name="Oliver R.P."/>
        </authorList>
    </citation>
    <scope>NUCLEOTIDE SEQUENCE [LARGE SCALE GENOMIC DNA]</scope>
    <source>
        <strain evidence="2">SN15 / ATCC MYA-4574 / FGSC 10173</strain>
    </source>
</reference>
<name>Q0UTJ2_PHANO</name>
<dbReference type="GeneID" id="5972210"/>
<dbReference type="AlphaFoldDB" id="Q0UTJ2"/>
<accession>Q0UTJ2</accession>
<dbReference type="InParanoid" id="Q0UTJ2"/>
<dbReference type="HOGENOM" id="CLU_2574660_0_0_1"/>
<evidence type="ECO:0000313" key="1">
    <source>
        <dbReference type="EMBL" id="EAT87313.1"/>
    </source>
</evidence>
<dbReference type="KEGG" id="pno:SNOG_04922"/>
<dbReference type="Proteomes" id="UP000001055">
    <property type="component" value="Unassembled WGS sequence"/>
</dbReference>
<organism evidence="1 2">
    <name type="scientific">Phaeosphaeria nodorum (strain SN15 / ATCC MYA-4574 / FGSC 10173)</name>
    <name type="common">Glume blotch fungus</name>
    <name type="synonym">Parastagonospora nodorum</name>
    <dbReference type="NCBI Taxonomy" id="321614"/>
    <lineage>
        <taxon>Eukaryota</taxon>
        <taxon>Fungi</taxon>
        <taxon>Dikarya</taxon>
        <taxon>Ascomycota</taxon>
        <taxon>Pezizomycotina</taxon>
        <taxon>Dothideomycetes</taxon>
        <taxon>Pleosporomycetidae</taxon>
        <taxon>Pleosporales</taxon>
        <taxon>Pleosporineae</taxon>
        <taxon>Phaeosphaeriaceae</taxon>
        <taxon>Parastagonospora</taxon>
    </lineage>
</organism>